<dbReference type="InterPro" id="IPR024453">
    <property type="entry name" value="Peptidase_C92"/>
</dbReference>
<dbReference type="Gene3D" id="3.90.1720.10">
    <property type="entry name" value="endopeptidase domain like (from Nostoc punctiforme)"/>
    <property type="match status" value="1"/>
</dbReference>
<protein>
    <recommendedName>
        <fullName evidence="4">Permuted papain-like amidase YaeF/Yiix C92 family enzyme</fullName>
    </recommendedName>
</protein>
<dbReference type="AlphaFoldDB" id="A0A7X6H176"/>
<keyword evidence="1" id="KW-0732">Signal</keyword>
<evidence type="ECO:0008006" key="4">
    <source>
        <dbReference type="Google" id="ProtNLM"/>
    </source>
</evidence>
<dbReference type="Proteomes" id="UP000526408">
    <property type="component" value="Unassembled WGS sequence"/>
</dbReference>
<reference evidence="2 3" key="1">
    <citation type="submission" date="2020-04" db="EMBL/GenBank/DDBJ databases">
        <authorList>
            <person name="Yoon J."/>
        </authorList>
    </citation>
    <scope>NUCLEOTIDE SEQUENCE [LARGE SCALE GENOMIC DNA]</scope>
    <source>
        <strain evidence="2 3">KMU-115</strain>
    </source>
</reference>
<feature type="signal peptide" evidence="1">
    <location>
        <begin position="1"/>
        <end position="19"/>
    </location>
</feature>
<evidence type="ECO:0000313" key="3">
    <source>
        <dbReference type="Proteomes" id="UP000526408"/>
    </source>
</evidence>
<name>A0A7X6H176_9RHOB</name>
<feature type="chain" id="PRO_5031005745" description="Permuted papain-like amidase YaeF/Yiix C92 family enzyme" evidence="1">
    <location>
        <begin position="20"/>
        <end position="278"/>
    </location>
</feature>
<dbReference type="SUPFAM" id="SSF54001">
    <property type="entry name" value="Cysteine proteinases"/>
    <property type="match status" value="1"/>
</dbReference>
<dbReference type="Pfam" id="PF05708">
    <property type="entry name" value="Peptidase_C92"/>
    <property type="match status" value="1"/>
</dbReference>
<organism evidence="2 3">
    <name type="scientific">Roseicyclus persicicus</name>
    <dbReference type="NCBI Taxonomy" id="2650661"/>
    <lineage>
        <taxon>Bacteria</taxon>
        <taxon>Pseudomonadati</taxon>
        <taxon>Pseudomonadota</taxon>
        <taxon>Alphaproteobacteria</taxon>
        <taxon>Rhodobacterales</taxon>
        <taxon>Roseobacteraceae</taxon>
        <taxon>Roseicyclus</taxon>
    </lineage>
</organism>
<evidence type="ECO:0000256" key="1">
    <source>
        <dbReference type="SAM" id="SignalP"/>
    </source>
</evidence>
<dbReference type="EMBL" id="JAAZQQ010000006">
    <property type="protein sequence ID" value="NKX46171.1"/>
    <property type="molecule type" value="Genomic_DNA"/>
</dbReference>
<dbReference type="InterPro" id="IPR038765">
    <property type="entry name" value="Papain-like_cys_pep_sf"/>
</dbReference>
<evidence type="ECO:0000313" key="2">
    <source>
        <dbReference type="EMBL" id="NKX46171.1"/>
    </source>
</evidence>
<sequence>MRNAIFGLALLAAVPVGCAAPDPSAVDPARPLSDCCQRGVERLPDWLVAVADRNTALTLELGLVQFRPGRLTEQPEAMALLTGALRPLDVLAFHSPNRMSGLVLPGLFTHAAIYLGTESQLRDAGLWDHPALRPHQPAIAAGAIYLEAVNGGVQLHGPDIVLDTDAVAVLRPARTDRAAALGRALARMGTPFDMRFDATDPSALFCAELVALTFPAAPLPRTAIYGRETILIDSLVAGALDDTLPFGFVGFVEATPGGGARALSQDDLARRLLAEWPA</sequence>
<accession>A0A7X6H176</accession>
<proteinExistence type="predicted"/>
<keyword evidence="3" id="KW-1185">Reference proteome</keyword>
<gene>
    <name evidence="2" type="ORF">HCU73_16375</name>
</gene>
<dbReference type="RefSeq" id="WP_168624555.1">
    <property type="nucleotide sequence ID" value="NZ_JAAZQQ010000006.1"/>
</dbReference>
<comment type="caution">
    <text evidence="2">The sequence shown here is derived from an EMBL/GenBank/DDBJ whole genome shotgun (WGS) entry which is preliminary data.</text>
</comment>